<dbReference type="EMBL" id="LLYA01000189">
    <property type="protein sequence ID" value="KRR19219.1"/>
    <property type="molecule type" value="Genomic_DNA"/>
</dbReference>
<proteinExistence type="predicted"/>
<evidence type="ECO:0000313" key="2">
    <source>
        <dbReference type="EMBL" id="KRR19219.1"/>
    </source>
</evidence>
<feature type="transmembrane region" description="Helical" evidence="1">
    <location>
        <begin position="54"/>
        <end position="75"/>
    </location>
</feature>
<dbReference type="AlphaFoldDB" id="A0A0R3MP09"/>
<dbReference type="Proteomes" id="UP000052023">
    <property type="component" value="Unassembled WGS sequence"/>
</dbReference>
<evidence type="ECO:0000313" key="3">
    <source>
        <dbReference type="Proteomes" id="UP000052023"/>
    </source>
</evidence>
<organism evidence="2 3">
    <name type="scientific">Bradyrhizobium retamae</name>
    <dbReference type="NCBI Taxonomy" id="1300035"/>
    <lineage>
        <taxon>Bacteria</taxon>
        <taxon>Pseudomonadati</taxon>
        <taxon>Pseudomonadota</taxon>
        <taxon>Alphaproteobacteria</taxon>
        <taxon>Hyphomicrobiales</taxon>
        <taxon>Nitrobacteraceae</taxon>
        <taxon>Bradyrhizobium</taxon>
    </lineage>
</organism>
<reference evidence="2 3" key="1">
    <citation type="submission" date="2014-03" db="EMBL/GenBank/DDBJ databases">
        <title>Bradyrhizobium valentinum sp. nov., isolated from effective nodules of Lupinus mariae-josephae, a lupine endemic of basic-lime soils in Eastern Spain.</title>
        <authorList>
            <person name="Duran D."/>
            <person name="Rey L."/>
            <person name="Navarro A."/>
            <person name="Busquets A."/>
            <person name="Imperial J."/>
            <person name="Ruiz-Argueso T."/>
        </authorList>
    </citation>
    <scope>NUCLEOTIDE SEQUENCE [LARGE SCALE GENOMIC DNA]</scope>
    <source>
        <strain evidence="2 3">Ro19</strain>
    </source>
</reference>
<protein>
    <submittedName>
        <fullName evidence="2">Uncharacterized protein</fullName>
    </submittedName>
</protein>
<keyword evidence="1" id="KW-0472">Membrane</keyword>
<keyword evidence="1" id="KW-0812">Transmembrane</keyword>
<sequence>MLTASLYFLKSLNGRLIFDGPNWYGTCCSLAKSVTGADYTELLPSEMRYGARPIMLPLLLAARAGIILWVTLALMPFEVVFDAIEAGIDREMAANG</sequence>
<accession>A0A0R3MP09</accession>
<keyword evidence="1" id="KW-1133">Transmembrane helix</keyword>
<evidence type="ECO:0000256" key="1">
    <source>
        <dbReference type="SAM" id="Phobius"/>
    </source>
</evidence>
<gene>
    <name evidence="2" type="ORF">CQ13_34245</name>
</gene>
<keyword evidence="3" id="KW-1185">Reference proteome</keyword>
<name>A0A0R3MP09_9BRAD</name>
<comment type="caution">
    <text evidence="2">The sequence shown here is derived from an EMBL/GenBank/DDBJ whole genome shotgun (WGS) entry which is preliminary data.</text>
</comment>